<feature type="signal peptide" evidence="2">
    <location>
        <begin position="1"/>
        <end position="21"/>
    </location>
</feature>
<evidence type="ECO:0000256" key="2">
    <source>
        <dbReference type="SAM" id="SignalP"/>
    </source>
</evidence>
<gene>
    <name evidence="3" type="ORF">IM660_01320</name>
</gene>
<feature type="compositionally biased region" description="Polar residues" evidence="1">
    <location>
        <begin position="33"/>
        <end position="43"/>
    </location>
</feature>
<dbReference type="EMBL" id="CP063169">
    <property type="protein sequence ID" value="QOR70987.1"/>
    <property type="molecule type" value="Genomic_DNA"/>
</dbReference>
<dbReference type="KEGG" id="halt:IM660_01320"/>
<organism evidence="3 4">
    <name type="scientific">Ruania alkalisoli</name>
    <dbReference type="NCBI Taxonomy" id="2779775"/>
    <lineage>
        <taxon>Bacteria</taxon>
        <taxon>Bacillati</taxon>
        <taxon>Actinomycetota</taxon>
        <taxon>Actinomycetes</taxon>
        <taxon>Micrococcales</taxon>
        <taxon>Ruaniaceae</taxon>
        <taxon>Ruania</taxon>
    </lineage>
</organism>
<protein>
    <recommendedName>
        <fullName evidence="5">Lipoprotein</fullName>
    </recommendedName>
</protein>
<evidence type="ECO:0008006" key="5">
    <source>
        <dbReference type="Google" id="ProtNLM"/>
    </source>
</evidence>
<keyword evidence="2" id="KW-0732">Signal</keyword>
<evidence type="ECO:0000313" key="3">
    <source>
        <dbReference type="EMBL" id="QOR70987.1"/>
    </source>
</evidence>
<dbReference type="PROSITE" id="PS51257">
    <property type="entry name" value="PROKAR_LIPOPROTEIN"/>
    <property type="match status" value="1"/>
</dbReference>
<evidence type="ECO:0000313" key="4">
    <source>
        <dbReference type="Proteomes" id="UP000593758"/>
    </source>
</evidence>
<sequence length="153" mass="16019">MRRIMAGIAASLLLVGCGASAEDPDATTLGPDGSTSAESTTDGATADADPQQSWDERYGDLSDQERAAVEDLAERLSVSYDQIAPEPLEEVTWPNGAIGCPAPGQSYTQALVEGYRLILTHDGEEYAYHAAEDGELFYCADPAGDAGSGTEAE</sequence>
<keyword evidence="4" id="KW-1185">Reference proteome</keyword>
<name>A0A7M1SV80_9MICO</name>
<evidence type="ECO:0000256" key="1">
    <source>
        <dbReference type="SAM" id="MobiDB-lite"/>
    </source>
</evidence>
<dbReference type="AlphaFoldDB" id="A0A7M1SV80"/>
<feature type="chain" id="PRO_5032806386" description="Lipoprotein" evidence="2">
    <location>
        <begin position="22"/>
        <end position="153"/>
    </location>
</feature>
<feature type="region of interest" description="Disordered" evidence="1">
    <location>
        <begin position="21"/>
        <end position="56"/>
    </location>
</feature>
<proteinExistence type="predicted"/>
<accession>A0A7M1SV80</accession>
<dbReference type="RefSeq" id="WP_193497656.1">
    <property type="nucleotide sequence ID" value="NZ_CP063169.1"/>
</dbReference>
<reference evidence="3 4" key="1">
    <citation type="submission" date="2020-10" db="EMBL/GenBank/DDBJ databases">
        <title>Haloactinobacterium sp. RN3S43, a bacterium isolated from saline soil.</title>
        <authorList>
            <person name="Sun J.-Q."/>
        </authorList>
    </citation>
    <scope>NUCLEOTIDE SEQUENCE [LARGE SCALE GENOMIC DNA]</scope>
    <source>
        <strain evidence="3 4">RN3S43</strain>
    </source>
</reference>
<dbReference type="Proteomes" id="UP000593758">
    <property type="component" value="Chromosome"/>
</dbReference>